<keyword evidence="7" id="KW-1185">Reference proteome</keyword>
<evidence type="ECO:0000256" key="1">
    <source>
        <dbReference type="ARBA" id="ARBA00023016"/>
    </source>
</evidence>
<dbReference type="KEGG" id="dfa:DFA_01619"/>
<dbReference type="InterPro" id="IPR002068">
    <property type="entry name" value="A-crystallin/Hsp20_dom"/>
</dbReference>
<gene>
    <name evidence="6" type="primary">hspF-1</name>
    <name evidence="6" type="ORF">DFA_01619</name>
</gene>
<sequence>MNKLVQSTFKSLAKPATSSTTTFINPSSSSMLSGIGSTTTRSFSSDKKSNTDNNNSQIQQHKKDKQPTTQQQPWQKGLRNNHFGDFEDAFSIFKQPFFNPKSTKMFDHDWEEFETPQFMRAPKTRLEEGDDQFCLTMEVPGLSKDDIKLSYSKNRLTVESKKVEETQDEKQGNKSTFKSHFFKSMTFPENNINTGNISAKVENGVLTINLPKLVDESKKSQEIKVE</sequence>
<dbReference type="OrthoDB" id="20461at2759"/>
<dbReference type="PROSITE" id="PS01031">
    <property type="entry name" value="SHSP"/>
    <property type="match status" value="1"/>
</dbReference>
<feature type="compositionally biased region" description="Polar residues" evidence="4">
    <location>
        <begin position="1"/>
        <end position="26"/>
    </location>
</feature>
<protein>
    <submittedName>
        <fullName evidence="6">Heat shock protein Hsp20 domain-containing protein</fullName>
    </submittedName>
</protein>
<dbReference type="CDD" id="cd06464">
    <property type="entry name" value="ACD_sHsps-like"/>
    <property type="match status" value="1"/>
</dbReference>
<dbReference type="PANTHER" id="PTHR46733:SF3">
    <property type="entry name" value="26.5 KDA HEAT SHOCK PROTEIN, MITOCHONDRIAL"/>
    <property type="match status" value="1"/>
</dbReference>
<reference evidence="7" key="1">
    <citation type="journal article" date="2011" name="Genome Res.">
        <title>Phylogeny-wide analysis of social amoeba genomes highlights ancient origins for complex intercellular communication.</title>
        <authorList>
            <person name="Heidel A.J."/>
            <person name="Lawal H.M."/>
            <person name="Felder M."/>
            <person name="Schilde C."/>
            <person name="Helps N.R."/>
            <person name="Tunggal B."/>
            <person name="Rivero F."/>
            <person name="John U."/>
            <person name="Schleicher M."/>
            <person name="Eichinger L."/>
            <person name="Platzer M."/>
            <person name="Noegel A.A."/>
            <person name="Schaap P."/>
            <person name="Gloeckner G."/>
        </authorList>
    </citation>
    <scope>NUCLEOTIDE SEQUENCE [LARGE SCALE GENOMIC DNA]</scope>
    <source>
        <strain evidence="7">SH3</strain>
    </source>
</reference>
<dbReference type="PANTHER" id="PTHR46733">
    <property type="entry name" value="26.5 KDA HEAT SHOCK PROTEIN, MITOCHONDRIAL"/>
    <property type="match status" value="1"/>
</dbReference>
<feature type="domain" description="SHSP" evidence="5">
    <location>
        <begin position="114"/>
        <end position="226"/>
    </location>
</feature>
<evidence type="ECO:0000256" key="3">
    <source>
        <dbReference type="RuleBase" id="RU003616"/>
    </source>
</evidence>
<keyword evidence="1 6" id="KW-0346">Stress response</keyword>
<dbReference type="GO" id="GO:0009408">
    <property type="term" value="P:response to heat"/>
    <property type="evidence" value="ECO:0007669"/>
    <property type="project" value="InterPro"/>
</dbReference>
<evidence type="ECO:0000256" key="4">
    <source>
        <dbReference type="SAM" id="MobiDB-lite"/>
    </source>
</evidence>
<organism evidence="6 7">
    <name type="scientific">Cavenderia fasciculata</name>
    <name type="common">Slime mold</name>
    <name type="synonym">Dictyostelium fasciculatum</name>
    <dbReference type="NCBI Taxonomy" id="261658"/>
    <lineage>
        <taxon>Eukaryota</taxon>
        <taxon>Amoebozoa</taxon>
        <taxon>Evosea</taxon>
        <taxon>Eumycetozoa</taxon>
        <taxon>Dictyostelia</taxon>
        <taxon>Acytosteliales</taxon>
        <taxon>Cavenderiaceae</taxon>
        <taxon>Cavenderia</taxon>
    </lineage>
</organism>
<dbReference type="Gene3D" id="2.60.40.790">
    <property type="match status" value="1"/>
</dbReference>
<comment type="similarity">
    <text evidence="2 3">Belongs to the small heat shock protein (HSP20) family.</text>
</comment>
<evidence type="ECO:0000256" key="2">
    <source>
        <dbReference type="PROSITE-ProRule" id="PRU00285"/>
    </source>
</evidence>
<feature type="compositionally biased region" description="Low complexity" evidence="4">
    <location>
        <begin position="27"/>
        <end position="40"/>
    </location>
</feature>
<feature type="region of interest" description="Disordered" evidence="4">
    <location>
        <begin position="1"/>
        <end position="80"/>
    </location>
</feature>
<dbReference type="RefSeq" id="XP_004359583.1">
    <property type="nucleotide sequence ID" value="XM_004359526.1"/>
</dbReference>
<dbReference type="AlphaFoldDB" id="F4PTR3"/>
<dbReference type="SUPFAM" id="SSF49764">
    <property type="entry name" value="HSP20-like chaperones"/>
    <property type="match status" value="1"/>
</dbReference>
<dbReference type="InterPro" id="IPR008978">
    <property type="entry name" value="HSP20-like_chaperone"/>
</dbReference>
<accession>F4PTR3</accession>
<dbReference type="GeneID" id="14872910"/>
<feature type="compositionally biased region" description="Low complexity" evidence="4">
    <location>
        <begin position="67"/>
        <end position="76"/>
    </location>
</feature>
<evidence type="ECO:0000259" key="5">
    <source>
        <dbReference type="PROSITE" id="PS01031"/>
    </source>
</evidence>
<evidence type="ECO:0000313" key="6">
    <source>
        <dbReference type="EMBL" id="EGG21733.1"/>
    </source>
</evidence>
<evidence type="ECO:0000313" key="7">
    <source>
        <dbReference type="Proteomes" id="UP000007797"/>
    </source>
</evidence>
<dbReference type="Proteomes" id="UP000007797">
    <property type="component" value="Unassembled WGS sequence"/>
</dbReference>
<dbReference type="Pfam" id="PF00011">
    <property type="entry name" value="HSP20"/>
    <property type="match status" value="1"/>
</dbReference>
<dbReference type="EMBL" id="GL883010">
    <property type="protein sequence ID" value="EGG21733.1"/>
    <property type="molecule type" value="Genomic_DNA"/>
</dbReference>
<dbReference type="InterPro" id="IPR044587">
    <property type="entry name" value="HSP21-like"/>
</dbReference>
<dbReference type="STRING" id="1054147.F4PTR3"/>
<name>F4PTR3_CACFS</name>
<proteinExistence type="inferred from homology"/>